<dbReference type="Proteomes" id="UP000472320">
    <property type="component" value="Unassembled WGS sequence"/>
</dbReference>
<name>A0A6L6QEK4_9BURK</name>
<reference evidence="1 2" key="1">
    <citation type="submission" date="2019-11" db="EMBL/GenBank/DDBJ databases">
        <title>Type strains purchased from KCTC, JCM and DSMZ.</title>
        <authorList>
            <person name="Lu H."/>
        </authorList>
    </citation>
    <scope>NUCLEOTIDE SEQUENCE [LARGE SCALE GENOMIC DNA]</scope>
    <source>
        <strain evidence="1 2">JCM 31587</strain>
    </source>
</reference>
<protein>
    <recommendedName>
        <fullName evidence="3">Integrase catalytic domain-containing protein</fullName>
    </recommendedName>
</protein>
<organism evidence="1 2">
    <name type="scientific">Massilia eburnea</name>
    <dbReference type="NCBI Taxonomy" id="1776165"/>
    <lineage>
        <taxon>Bacteria</taxon>
        <taxon>Pseudomonadati</taxon>
        <taxon>Pseudomonadota</taxon>
        <taxon>Betaproteobacteria</taxon>
        <taxon>Burkholderiales</taxon>
        <taxon>Oxalobacteraceae</taxon>
        <taxon>Telluria group</taxon>
        <taxon>Massilia</taxon>
    </lineage>
</organism>
<dbReference type="AlphaFoldDB" id="A0A6L6QEK4"/>
<sequence length="115" mass="12268">MTLTILHVVGAWRIGNLGLTDRRSTTVAFYNAKRPHQALGHETPASFYNTGVGGGALNPDYWDGKDPAPLLEGALFEIACWGSSATILCQSSRTRTASVDSSILGHTASHKTARV</sequence>
<evidence type="ECO:0000313" key="2">
    <source>
        <dbReference type="Proteomes" id="UP000472320"/>
    </source>
</evidence>
<evidence type="ECO:0000313" key="1">
    <source>
        <dbReference type="EMBL" id="MTW10123.1"/>
    </source>
</evidence>
<proteinExistence type="predicted"/>
<accession>A0A6L6QEK4</accession>
<evidence type="ECO:0008006" key="3">
    <source>
        <dbReference type="Google" id="ProtNLM"/>
    </source>
</evidence>
<gene>
    <name evidence="1" type="ORF">GM658_05865</name>
</gene>
<keyword evidence="2" id="KW-1185">Reference proteome</keyword>
<dbReference type="EMBL" id="WNKX01000003">
    <property type="protein sequence ID" value="MTW10123.1"/>
    <property type="molecule type" value="Genomic_DNA"/>
</dbReference>
<dbReference type="OrthoDB" id="8549924at2"/>
<comment type="caution">
    <text evidence="1">The sequence shown here is derived from an EMBL/GenBank/DDBJ whole genome shotgun (WGS) entry which is preliminary data.</text>
</comment>